<keyword evidence="8" id="KW-0119">Carbohydrate metabolism</keyword>
<keyword evidence="13" id="KW-1185">Reference proteome</keyword>
<dbReference type="InterPro" id="IPR011013">
    <property type="entry name" value="Gal_mutarotase_sf_dom"/>
</dbReference>
<dbReference type="GO" id="GO:0005576">
    <property type="term" value="C:extracellular region"/>
    <property type="evidence" value="ECO:0007669"/>
    <property type="project" value="UniProtKB-SubCell"/>
</dbReference>
<dbReference type="Proteomes" id="UP000812966">
    <property type="component" value="Unassembled WGS sequence"/>
</dbReference>
<dbReference type="InterPro" id="IPR013784">
    <property type="entry name" value="Carb-bd-like_fold"/>
</dbReference>
<evidence type="ECO:0000256" key="6">
    <source>
        <dbReference type="ARBA" id="ARBA00022729"/>
    </source>
</evidence>
<evidence type="ECO:0000256" key="2">
    <source>
        <dbReference type="ARBA" id="ARBA00004613"/>
    </source>
</evidence>
<dbReference type="AlphaFoldDB" id="A0A8K0NMF2"/>
<dbReference type="PANTHER" id="PTHR32018">
    <property type="entry name" value="RHAMNOGALACTURONATE LYASE FAMILY PROTEIN"/>
    <property type="match status" value="1"/>
</dbReference>
<keyword evidence="5" id="KW-0964">Secreted</keyword>
<comment type="similarity">
    <text evidence="3">Belongs to the polysaccharide lyase 4 family.</text>
</comment>
<keyword evidence="6" id="KW-0732">Signal</keyword>
<comment type="catalytic activity">
    <reaction evidence="1">
        <text>Endotype eliminative cleavage of L-alpha-rhamnopyranosyl-(1-&gt;4)-alpha-D-galactopyranosyluronic acid bonds of rhamnogalacturonan I domains in ramified hairy regions of pectin leaving L-rhamnopyranose at the reducing end and 4-deoxy-4,5-unsaturated D-galactopyranosyluronic acid at the non-reducing end.</text>
        <dbReference type="EC" id="4.2.2.23"/>
    </reaction>
</comment>
<evidence type="ECO:0000313" key="13">
    <source>
        <dbReference type="Proteomes" id="UP000812966"/>
    </source>
</evidence>
<dbReference type="EMBL" id="JABELV010000186">
    <property type="protein sequence ID" value="KAG7528399.1"/>
    <property type="molecule type" value="Genomic_DNA"/>
</dbReference>
<evidence type="ECO:0000259" key="11">
    <source>
        <dbReference type="Pfam" id="PF14686"/>
    </source>
</evidence>
<dbReference type="InterPro" id="IPR029411">
    <property type="entry name" value="RG-lyase_III"/>
</dbReference>
<evidence type="ECO:0000259" key="10">
    <source>
        <dbReference type="Pfam" id="PF14683"/>
    </source>
</evidence>
<evidence type="ECO:0000313" key="12">
    <source>
        <dbReference type="EMBL" id="KAG7528399.1"/>
    </source>
</evidence>
<name>A0A8K0NMF2_9TREE</name>
<dbReference type="InterPro" id="IPR029413">
    <property type="entry name" value="RG-lyase_II"/>
</dbReference>
<keyword evidence="9" id="KW-0624">Polysaccharide degradation</keyword>
<dbReference type="InterPro" id="IPR008979">
    <property type="entry name" value="Galactose-bd-like_sf"/>
</dbReference>
<dbReference type="GO" id="GO:0000272">
    <property type="term" value="P:polysaccharide catabolic process"/>
    <property type="evidence" value="ECO:0007669"/>
    <property type="project" value="UniProtKB-KW"/>
</dbReference>
<sequence length="629" mass="69792">MTGLIMDGIDVLGPVSGRIGMGYYDCYSFEGIPAVNSSVWSPSNPNPQSSRHYYAGQSGQANYTVHQGDSWIGLMMSEQYNVTDQLFQQWWFLRENETGYHSFTRLAFDNGTEEIDLGNVQELRQVISPNTPIWTHLVTNSVQYGHLPSKAAIANQVTVQDATWYYNVTEGNPYKTESSDYFTKYEWADLYGGHKAHGFYADGSESNGTTLGFWTVFSNLEGYTGGPLRSDLVVDTNIYNYYASNHRGAATLNQTSGFDRIFGPSFNYINRDGDVETLLADAEQYANSSFAADFYDQIAELVPGYVGTTGRGDFNAVVNLPSGSSNGKAVLSAVGVDFQDAVDYAVGQYWGNVSSSGKVAIPRVKAGSYRLTVYAEGIFGQLEMDGVTVSAGDGEGAPFAIDWSGETHGRELWRIGTPDKTAGEFRHGFAADPNHTLHQNEYRQYWGVYDFPTDFPEGVNFTIGQSDISKDWNYVHYSRYGPTHDRKEIALDNVNVWTVNWQPEQAFEKAGKNATLTVQLAGARTASGNLDLPEPSSNYSDVDYTVMINGNELVWTIPYNASSSCSDRNGIACYNLRNLFGFPGDWLKNETTEINVFEFMLPYNASGGDVNFRNYSVSVMYDAIRLEID</sequence>
<keyword evidence="7" id="KW-0456">Lyase</keyword>
<dbReference type="Pfam" id="PF14686">
    <property type="entry name" value="fn3_3"/>
    <property type="match status" value="1"/>
</dbReference>
<evidence type="ECO:0000256" key="7">
    <source>
        <dbReference type="ARBA" id="ARBA00023239"/>
    </source>
</evidence>
<dbReference type="SUPFAM" id="SSF49785">
    <property type="entry name" value="Galactose-binding domain-like"/>
    <property type="match status" value="1"/>
</dbReference>
<dbReference type="CDD" id="cd10316">
    <property type="entry name" value="RGL4_M"/>
    <property type="match status" value="1"/>
</dbReference>
<evidence type="ECO:0000256" key="1">
    <source>
        <dbReference type="ARBA" id="ARBA00001324"/>
    </source>
</evidence>
<evidence type="ECO:0000256" key="4">
    <source>
        <dbReference type="ARBA" id="ARBA00012437"/>
    </source>
</evidence>
<dbReference type="SUPFAM" id="SSF49452">
    <property type="entry name" value="Starch-binding domain-like"/>
    <property type="match status" value="1"/>
</dbReference>
<dbReference type="EC" id="4.2.2.23" evidence="4"/>
<dbReference type="Pfam" id="PF14683">
    <property type="entry name" value="CBM-like"/>
    <property type="match status" value="1"/>
</dbReference>
<evidence type="ECO:0000256" key="5">
    <source>
        <dbReference type="ARBA" id="ARBA00022525"/>
    </source>
</evidence>
<dbReference type="PANTHER" id="PTHR32018:SF9">
    <property type="entry name" value="RHAMNOGALACTURONATE LYASE B"/>
    <property type="match status" value="1"/>
</dbReference>
<feature type="domain" description="Rhamnogalacturonan lyase" evidence="11">
    <location>
        <begin position="322"/>
        <end position="393"/>
    </location>
</feature>
<protein>
    <recommendedName>
        <fullName evidence="4">rhamnogalacturonan endolyase</fullName>
        <ecNumber evidence="4">4.2.2.23</ecNumber>
    </recommendedName>
</protein>
<dbReference type="CDD" id="cd10320">
    <property type="entry name" value="RGL4_N"/>
    <property type="match status" value="1"/>
</dbReference>
<evidence type="ECO:0000256" key="9">
    <source>
        <dbReference type="ARBA" id="ARBA00023326"/>
    </source>
</evidence>
<dbReference type="Gene3D" id="2.60.40.1120">
    <property type="entry name" value="Carboxypeptidase-like, regulatory domain"/>
    <property type="match status" value="1"/>
</dbReference>
<proteinExistence type="inferred from homology"/>
<dbReference type="InterPro" id="IPR051850">
    <property type="entry name" value="Polysacch_Lyase_4"/>
</dbReference>
<dbReference type="GO" id="GO:0102210">
    <property type="term" value="F:rhamnogalacturonan endolyase activity"/>
    <property type="evidence" value="ECO:0007669"/>
    <property type="project" value="UniProtKB-EC"/>
</dbReference>
<evidence type="ECO:0000256" key="3">
    <source>
        <dbReference type="ARBA" id="ARBA00010418"/>
    </source>
</evidence>
<comment type="subcellular location">
    <subcellularLocation>
        <location evidence="2">Secreted</location>
    </subcellularLocation>
</comment>
<organism evidence="12 13">
    <name type="scientific">Filobasidium floriforme</name>
    <dbReference type="NCBI Taxonomy" id="5210"/>
    <lineage>
        <taxon>Eukaryota</taxon>
        <taxon>Fungi</taxon>
        <taxon>Dikarya</taxon>
        <taxon>Basidiomycota</taxon>
        <taxon>Agaricomycotina</taxon>
        <taxon>Tremellomycetes</taxon>
        <taxon>Filobasidiales</taxon>
        <taxon>Filobasidiaceae</taxon>
        <taxon>Filobasidium</taxon>
    </lineage>
</organism>
<accession>A0A8K0NMF2</accession>
<feature type="domain" description="Rhamnogalacturonan lyase" evidence="10">
    <location>
        <begin position="411"/>
        <end position="626"/>
    </location>
</feature>
<reference evidence="12" key="1">
    <citation type="submission" date="2020-04" db="EMBL/GenBank/DDBJ databases">
        <title>Analysis of mating type loci in Filobasidium floriforme.</title>
        <authorList>
            <person name="Nowrousian M."/>
        </authorList>
    </citation>
    <scope>NUCLEOTIDE SEQUENCE</scope>
    <source>
        <strain evidence="12">CBS 6242</strain>
    </source>
</reference>
<comment type="caution">
    <text evidence="12">The sequence shown here is derived from an EMBL/GenBank/DDBJ whole genome shotgun (WGS) entry which is preliminary data.</text>
</comment>
<evidence type="ECO:0000256" key="8">
    <source>
        <dbReference type="ARBA" id="ARBA00023277"/>
    </source>
</evidence>
<dbReference type="SUPFAM" id="SSF74650">
    <property type="entry name" value="Galactose mutarotase-like"/>
    <property type="match status" value="1"/>
</dbReference>
<dbReference type="GO" id="GO:0030246">
    <property type="term" value="F:carbohydrate binding"/>
    <property type="evidence" value="ECO:0007669"/>
    <property type="project" value="InterPro"/>
</dbReference>
<gene>
    <name evidence="12" type="ORF">FFLO_06190</name>
</gene>